<feature type="domain" description="PAS" evidence="14">
    <location>
        <begin position="110"/>
        <end position="180"/>
    </location>
</feature>
<dbReference type="FunFam" id="1.10.287.130:FF:000001">
    <property type="entry name" value="Two-component sensor histidine kinase"/>
    <property type="match status" value="1"/>
</dbReference>
<keyword evidence="7" id="KW-0547">Nucleotide-binding</keyword>
<evidence type="ECO:0000313" key="16">
    <source>
        <dbReference type="EMBL" id="CAA9366213.1"/>
    </source>
</evidence>
<evidence type="ECO:0000256" key="4">
    <source>
        <dbReference type="ARBA" id="ARBA00022553"/>
    </source>
</evidence>
<keyword evidence="10" id="KW-1133">Transmembrane helix</keyword>
<evidence type="ECO:0000256" key="7">
    <source>
        <dbReference type="ARBA" id="ARBA00022741"/>
    </source>
</evidence>
<evidence type="ECO:0000259" key="13">
    <source>
        <dbReference type="PROSITE" id="PS50109"/>
    </source>
</evidence>
<dbReference type="Pfam" id="PF13426">
    <property type="entry name" value="PAS_9"/>
    <property type="match status" value="1"/>
</dbReference>
<evidence type="ECO:0000256" key="1">
    <source>
        <dbReference type="ARBA" id="ARBA00000085"/>
    </source>
</evidence>
<sequence>GKTLEGTITSWNRGAQRMYGYSPEEAVGKPISILVPPEKLDEIPQILETLRQGVATDNFETERVRKDGTRIHISANFSPVLGPREEIIGAATIARDITERKRIEGALRESEQLFRSSFENAAIGMALVAPDGRWLQVNHALCQILGYPEQELLEKTFQDMSHPDDLEADLDCIRQLLAGSLHTCKLEKRYLHKQGHAVWVLLNSSLVRDTRDNPLYFIAQVQDISERKELEEMKGRFVSSVSHELRTPLTSIEGYLDALLDDEAGPLNKEQREYAEIAYRNADRLNMLVEDLLLLSRIESGKLSMSFEAVSVDESVRHVEQELRNVAENKGLSLLISTDTDLVVSADRLRLAQVFTNLVGNAIKFTPSGGSVELRGRRSGEEVIVEVVDQGVGIPATELPRLTERFFRASTAGTVQGTGLGLAITKEIIERHQGRLEIESVEGEGSTFLVVLPIAT</sequence>
<keyword evidence="9" id="KW-0067">ATP-binding</keyword>
<dbReference type="GO" id="GO:0016020">
    <property type="term" value="C:membrane"/>
    <property type="evidence" value="ECO:0007669"/>
    <property type="project" value="UniProtKB-SubCell"/>
</dbReference>
<dbReference type="InterPro" id="IPR000014">
    <property type="entry name" value="PAS"/>
</dbReference>
<keyword evidence="5" id="KW-0808">Transferase</keyword>
<dbReference type="InterPro" id="IPR003661">
    <property type="entry name" value="HisK_dim/P_dom"/>
</dbReference>
<dbReference type="SUPFAM" id="SSF55785">
    <property type="entry name" value="PYP-like sensor domain (PAS domain)"/>
    <property type="match status" value="2"/>
</dbReference>
<evidence type="ECO:0000256" key="12">
    <source>
        <dbReference type="ARBA" id="ARBA00023136"/>
    </source>
</evidence>
<dbReference type="GO" id="GO:0000155">
    <property type="term" value="F:phosphorelay sensor kinase activity"/>
    <property type="evidence" value="ECO:0007669"/>
    <property type="project" value="InterPro"/>
</dbReference>
<dbReference type="InterPro" id="IPR050351">
    <property type="entry name" value="BphY/WalK/GraS-like"/>
</dbReference>
<dbReference type="PROSITE" id="PS50113">
    <property type="entry name" value="PAC"/>
    <property type="match status" value="2"/>
</dbReference>
<dbReference type="SMART" id="SM00388">
    <property type="entry name" value="HisKA"/>
    <property type="match status" value="1"/>
</dbReference>
<evidence type="ECO:0000256" key="2">
    <source>
        <dbReference type="ARBA" id="ARBA00004141"/>
    </source>
</evidence>
<dbReference type="NCBIfam" id="TIGR00229">
    <property type="entry name" value="sensory_box"/>
    <property type="match status" value="2"/>
</dbReference>
<dbReference type="CDD" id="cd00075">
    <property type="entry name" value="HATPase"/>
    <property type="match status" value="1"/>
</dbReference>
<comment type="catalytic activity">
    <reaction evidence="1">
        <text>ATP + protein L-histidine = ADP + protein N-phospho-L-histidine.</text>
        <dbReference type="EC" id="2.7.13.3"/>
    </reaction>
</comment>
<dbReference type="GO" id="GO:0000156">
    <property type="term" value="F:phosphorelay response regulator activity"/>
    <property type="evidence" value="ECO:0007669"/>
    <property type="project" value="TreeGrafter"/>
</dbReference>
<dbReference type="InterPro" id="IPR013767">
    <property type="entry name" value="PAS_fold"/>
</dbReference>
<dbReference type="GO" id="GO:0005524">
    <property type="term" value="F:ATP binding"/>
    <property type="evidence" value="ECO:0007669"/>
    <property type="project" value="UniProtKB-KW"/>
</dbReference>
<dbReference type="InterPro" id="IPR001610">
    <property type="entry name" value="PAC"/>
</dbReference>
<dbReference type="InterPro" id="IPR005467">
    <property type="entry name" value="His_kinase_dom"/>
</dbReference>
<evidence type="ECO:0000256" key="11">
    <source>
        <dbReference type="ARBA" id="ARBA00023012"/>
    </source>
</evidence>
<dbReference type="PROSITE" id="PS50112">
    <property type="entry name" value="PAS"/>
    <property type="match status" value="2"/>
</dbReference>
<evidence type="ECO:0000256" key="6">
    <source>
        <dbReference type="ARBA" id="ARBA00022692"/>
    </source>
</evidence>
<dbReference type="SMART" id="SM00091">
    <property type="entry name" value="PAS"/>
    <property type="match status" value="2"/>
</dbReference>
<dbReference type="PANTHER" id="PTHR42878">
    <property type="entry name" value="TWO-COMPONENT HISTIDINE KINASE"/>
    <property type="match status" value="1"/>
</dbReference>
<dbReference type="GO" id="GO:0006355">
    <property type="term" value="P:regulation of DNA-templated transcription"/>
    <property type="evidence" value="ECO:0007669"/>
    <property type="project" value="InterPro"/>
</dbReference>
<evidence type="ECO:0000259" key="14">
    <source>
        <dbReference type="PROSITE" id="PS50112"/>
    </source>
</evidence>
<dbReference type="Pfam" id="PF00989">
    <property type="entry name" value="PAS"/>
    <property type="match status" value="1"/>
</dbReference>
<name>A0A6J4MTJ1_9CHLR</name>
<keyword evidence="12" id="KW-0472">Membrane</keyword>
<dbReference type="InterPro" id="IPR000700">
    <property type="entry name" value="PAS-assoc_C"/>
</dbReference>
<comment type="subcellular location">
    <subcellularLocation>
        <location evidence="2">Membrane</location>
        <topology evidence="2">Multi-pass membrane protein</topology>
    </subcellularLocation>
</comment>
<dbReference type="InterPro" id="IPR004358">
    <property type="entry name" value="Sig_transdc_His_kin-like_C"/>
</dbReference>
<accession>A0A6J4MTJ1</accession>
<dbReference type="InterPro" id="IPR003594">
    <property type="entry name" value="HATPase_dom"/>
</dbReference>
<dbReference type="SMART" id="SM00086">
    <property type="entry name" value="PAC"/>
    <property type="match status" value="2"/>
</dbReference>
<feature type="domain" description="PAS" evidence="14">
    <location>
        <begin position="1"/>
        <end position="54"/>
    </location>
</feature>
<dbReference type="Gene3D" id="1.10.287.130">
    <property type="match status" value="1"/>
</dbReference>
<dbReference type="CDD" id="cd00082">
    <property type="entry name" value="HisKA"/>
    <property type="match status" value="1"/>
</dbReference>
<dbReference type="InterPro" id="IPR036097">
    <property type="entry name" value="HisK_dim/P_sf"/>
</dbReference>
<feature type="domain" description="Histidine kinase" evidence="13">
    <location>
        <begin position="240"/>
        <end position="456"/>
    </location>
</feature>
<dbReference type="SUPFAM" id="SSF55874">
    <property type="entry name" value="ATPase domain of HSP90 chaperone/DNA topoisomerase II/histidine kinase"/>
    <property type="match status" value="1"/>
</dbReference>
<protein>
    <recommendedName>
        <fullName evidence="3">histidine kinase</fullName>
        <ecNumber evidence="3">2.7.13.3</ecNumber>
    </recommendedName>
</protein>
<keyword evidence="11" id="KW-0902">Two-component regulatory system</keyword>
<dbReference type="AlphaFoldDB" id="A0A6J4MTJ1"/>
<dbReference type="GO" id="GO:0030295">
    <property type="term" value="F:protein kinase activator activity"/>
    <property type="evidence" value="ECO:0007669"/>
    <property type="project" value="TreeGrafter"/>
</dbReference>
<dbReference type="EC" id="2.7.13.3" evidence="3"/>
<evidence type="ECO:0000256" key="9">
    <source>
        <dbReference type="ARBA" id="ARBA00022840"/>
    </source>
</evidence>
<organism evidence="16">
    <name type="scientific">uncultured Chloroflexia bacterium</name>
    <dbReference type="NCBI Taxonomy" id="1672391"/>
    <lineage>
        <taxon>Bacteria</taxon>
        <taxon>Bacillati</taxon>
        <taxon>Chloroflexota</taxon>
        <taxon>Chloroflexia</taxon>
        <taxon>environmental samples</taxon>
    </lineage>
</organism>
<keyword evidence="4" id="KW-0597">Phosphoprotein</keyword>
<evidence type="ECO:0000259" key="15">
    <source>
        <dbReference type="PROSITE" id="PS50113"/>
    </source>
</evidence>
<dbReference type="Pfam" id="PF02518">
    <property type="entry name" value="HATPase_c"/>
    <property type="match status" value="1"/>
</dbReference>
<dbReference type="EMBL" id="CADCTR010002689">
    <property type="protein sequence ID" value="CAA9366213.1"/>
    <property type="molecule type" value="Genomic_DNA"/>
</dbReference>
<feature type="domain" description="PAC" evidence="15">
    <location>
        <begin position="57"/>
        <end position="109"/>
    </location>
</feature>
<feature type="domain" description="PAC" evidence="15">
    <location>
        <begin position="184"/>
        <end position="236"/>
    </location>
</feature>
<dbReference type="FunFam" id="3.30.565.10:FF:000006">
    <property type="entry name" value="Sensor histidine kinase WalK"/>
    <property type="match status" value="1"/>
</dbReference>
<dbReference type="SMART" id="SM00387">
    <property type="entry name" value="HATPase_c"/>
    <property type="match status" value="1"/>
</dbReference>
<dbReference type="GO" id="GO:0007234">
    <property type="term" value="P:osmosensory signaling via phosphorelay pathway"/>
    <property type="evidence" value="ECO:0007669"/>
    <property type="project" value="TreeGrafter"/>
</dbReference>
<dbReference type="Gene3D" id="3.30.565.10">
    <property type="entry name" value="Histidine kinase-like ATPase, C-terminal domain"/>
    <property type="match status" value="1"/>
</dbReference>
<proteinExistence type="predicted"/>
<keyword evidence="6" id="KW-0812">Transmembrane</keyword>
<keyword evidence="8" id="KW-0418">Kinase</keyword>
<dbReference type="PANTHER" id="PTHR42878:SF7">
    <property type="entry name" value="SENSOR HISTIDINE KINASE GLRK"/>
    <property type="match status" value="1"/>
</dbReference>
<evidence type="ECO:0000256" key="3">
    <source>
        <dbReference type="ARBA" id="ARBA00012438"/>
    </source>
</evidence>
<gene>
    <name evidence="16" type="ORF">AVDCRST_MAG93-7995</name>
</gene>
<dbReference type="PROSITE" id="PS50109">
    <property type="entry name" value="HIS_KIN"/>
    <property type="match status" value="1"/>
</dbReference>
<evidence type="ECO:0000256" key="5">
    <source>
        <dbReference type="ARBA" id="ARBA00022679"/>
    </source>
</evidence>
<feature type="non-terminal residue" evidence="16">
    <location>
        <position position="1"/>
    </location>
</feature>
<dbReference type="Pfam" id="PF00512">
    <property type="entry name" value="HisKA"/>
    <property type="match status" value="1"/>
</dbReference>
<evidence type="ECO:0000256" key="8">
    <source>
        <dbReference type="ARBA" id="ARBA00022777"/>
    </source>
</evidence>
<dbReference type="SUPFAM" id="SSF47384">
    <property type="entry name" value="Homodimeric domain of signal transducing histidine kinase"/>
    <property type="match status" value="1"/>
</dbReference>
<reference evidence="16" key="1">
    <citation type="submission" date="2020-02" db="EMBL/GenBank/DDBJ databases">
        <authorList>
            <person name="Meier V. D."/>
        </authorList>
    </citation>
    <scope>NUCLEOTIDE SEQUENCE</scope>
    <source>
        <strain evidence="16">AVDCRST_MAG93</strain>
    </source>
</reference>
<dbReference type="CDD" id="cd00130">
    <property type="entry name" value="PAS"/>
    <property type="match status" value="2"/>
</dbReference>
<evidence type="ECO:0000256" key="10">
    <source>
        <dbReference type="ARBA" id="ARBA00022989"/>
    </source>
</evidence>
<dbReference type="Gene3D" id="3.30.450.20">
    <property type="entry name" value="PAS domain"/>
    <property type="match status" value="2"/>
</dbReference>
<dbReference type="InterPro" id="IPR035965">
    <property type="entry name" value="PAS-like_dom_sf"/>
</dbReference>
<dbReference type="InterPro" id="IPR036890">
    <property type="entry name" value="HATPase_C_sf"/>
</dbReference>
<dbReference type="PRINTS" id="PR00344">
    <property type="entry name" value="BCTRLSENSOR"/>
</dbReference>